<evidence type="ECO:0000313" key="2">
    <source>
        <dbReference type="EMBL" id="RYB03043.1"/>
    </source>
</evidence>
<gene>
    <name evidence="2" type="ORF">D3272_18395</name>
</gene>
<protein>
    <submittedName>
        <fullName evidence="2">Uncharacterized protein</fullName>
    </submittedName>
</protein>
<feature type="compositionally biased region" description="Low complexity" evidence="1">
    <location>
        <begin position="94"/>
        <end position="115"/>
    </location>
</feature>
<dbReference type="AlphaFoldDB" id="A0A4Q2RAS2"/>
<accession>A0A4Q2RAS2</accession>
<dbReference type="OrthoDB" id="8019418at2"/>
<reference evidence="2 3" key="1">
    <citation type="submission" date="2018-09" db="EMBL/GenBank/DDBJ databases">
        <authorList>
            <person name="Grouzdev D.S."/>
            <person name="Krutkina M.S."/>
        </authorList>
    </citation>
    <scope>NUCLEOTIDE SEQUENCE [LARGE SCALE GENOMIC DNA]</scope>
    <source>
        <strain evidence="2 3">RmlP001</strain>
    </source>
</reference>
<name>A0A4Q2RAS2_9HYPH</name>
<feature type="region of interest" description="Disordered" evidence="1">
    <location>
        <begin position="94"/>
        <end position="161"/>
    </location>
</feature>
<comment type="caution">
    <text evidence="2">The sequence shown here is derived from an EMBL/GenBank/DDBJ whole genome shotgun (WGS) entry which is preliminary data.</text>
</comment>
<reference evidence="2 3" key="2">
    <citation type="submission" date="2019-02" db="EMBL/GenBank/DDBJ databases">
        <title>'Lichenibacterium ramalinii' gen. nov. sp. nov., 'Lichenibacterium minor' gen. nov. sp. nov.</title>
        <authorList>
            <person name="Pankratov T."/>
        </authorList>
    </citation>
    <scope>NUCLEOTIDE SEQUENCE [LARGE SCALE GENOMIC DNA]</scope>
    <source>
        <strain evidence="2 3">RmlP001</strain>
    </source>
</reference>
<dbReference type="EMBL" id="QYBC01000016">
    <property type="protein sequence ID" value="RYB03043.1"/>
    <property type="molecule type" value="Genomic_DNA"/>
</dbReference>
<keyword evidence="3" id="KW-1185">Reference proteome</keyword>
<feature type="compositionally biased region" description="Basic and acidic residues" evidence="1">
    <location>
        <begin position="116"/>
        <end position="126"/>
    </location>
</feature>
<dbReference type="RefSeq" id="WP_129220678.1">
    <property type="nucleotide sequence ID" value="NZ_QYBC01000016.1"/>
</dbReference>
<evidence type="ECO:0000313" key="3">
    <source>
        <dbReference type="Proteomes" id="UP000289411"/>
    </source>
</evidence>
<sequence length="223" mass="23001">MPLRPAQPRTAAHLRLVTPAPAAISSLRPRAPSRPALPGPRGVGDWAWHGLGVGVATASAGFAAYALVFSTGEVVPSGNFNIFARYDRIYQGPAARRGGAPDTATAAAPEAASPDATRRDLAKSDAVDFTPTGSLAGSPDQAPGDGRPETPGGGRGGAEGRLLPNFKLRDVFDGKALVESRSSLSVVKPGSVLEGAGEVLSIEKRGEHWVVLTQNGLIAAQRR</sequence>
<evidence type="ECO:0000256" key="1">
    <source>
        <dbReference type="SAM" id="MobiDB-lite"/>
    </source>
</evidence>
<proteinExistence type="predicted"/>
<organism evidence="2 3">
    <name type="scientific">Lichenibacterium ramalinae</name>
    <dbReference type="NCBI Taxonomy" id="2316527"/>
    <lineage>
        <taxon>Bacteria</taxon>
        <taxon>Pseudomonadati</taxon>
        <taxon>Pseudomonadota</taxon>
        <taxon>Alphaproteobacteria</taxon>
        <taxon>Hyphomicrobiales</taxon>
        <taxon>Lichenihabitantaceae</taxon>
        <taxon>Lichenibacterium</taxon>
    </lineage>
</organism>
<dbReference type="Proteomes" id="UP000289411">
    <property type="component" value="Unassembled WGS sequence"/>
</dbReference>